<dbReference type="GeneID" id="11596201"/>
<sequence length="224" mass="24975">MEREKVPEVEALGAVAEVVKILRVFNPMEMVNCADVYIGLLEAKMRGFSRVCTGDGGDDLCIGYDFMLRKGVDELASYLRQMRGRWYFCSFDIGKALGVSVKAPFLEIEEFLMSIPLEEKIRCGVGKCLLRLELEKALGGLGRRRKDPIEVGSGFRKLYDVLAALGRDVDVDIPVKGAARYLYHLFRNMGLSYARGGARPCPVCGAETDGRYCRMCGWYISNTG</sequence>
<dbReference type="CDD" id="cd01991">
    <property type="entry name" value="Asn_synthase_B_C"/>
    <property type="match status" value="1"/>
</dbReference>
<gene>
    <name evidence="1" type="ORF">P186_1703</name>
</gene>
<reference evidence="1 2" key="1">
    <citation type="journal article" date="2012" name="J. Bacteriol.">
        <title>Complete genome sequence of strain 1860, a crenarchaeon of the genus pyrobaculum able to grow with various electron acceptors.</title>
        <authorList>
            <person name="Mardanov A.V."/>
            <person name="Gumerov V.M."/>
            <person name="Slobodkina G.B."/>
            <person name="Beletsky A.V."/>
            <person name="Bonch-Osmolovskaya E.A."/>
            <person name="Ravin N.V."/>
            <person name="Skryabin K.G."/>
        </authorList>
    </citation>
    <scope>NUCLEOTIDE SEQUENCE [LARGE SCALE GENOMIC DNA]</scope>
    <source>
        <strain evidence="1 2">1860</strain>
    </source>
</reference>
<name>G7VGL7_9CREN</name>
<evidence type="ECO:0000313" key="2">
    <source>
        <dbReference type="Proteomes" id="UP000005867"/>
    </source>
</evidence>
<dbReference type="InterPro" id="IPR001962">
    <property type="entry name" value="Asn_synthase"/>
</dbReference>
<proteinExistence type="predicted"/>
<evidence type="ECO:0000313" key="1">
    <source>
        <dbReference type="EMBL" id="AET33117.1"/>
    </source>
</evidence>
<dbReference type="eggNOG" id="arCOG00071">
    <property type="taxonomic scope" value="Archaea"/>
</dbReference>
<keyword evidence="2" id="KW-1185">Reference proteome</keyword>
<dbReference type="SUPFAM" id="SSF52402">
    <property type="entry name" value="Adenine nucleotide alpha hydrolases-like"/>
    <property type="match status" value="1"/>
</dbReference>
<dbReference type="Gene3D" id="3.40.50.620">
    <property type="entry name" value="HUPs"/>
    <property type="match status" value="1"/>
</dbReference>
<dbReference type="KEGG" id="pyr:P186_1703"/>
<accession>G7VGL7</accession>
<dbReference type="HOGENOM" id="CLU_050152_0_0_2"/>
<dbReference type="Proteomes" id="UP000005867">
    <property type="component" value="Chromosome"/>
</dbReference>
<dbReference type="OrthoDB" id="8692at2157"/>
<dbReference type="AlphaFoldDB" id="G7VGL7"/>
<dbReference type="EMBL" id="CP003098">
    <property type="protein sequence ID" value="AET33117.1"/>
    <property type="molecule type" value="Genomic_DNA"/>
</dbReference>
<dbReference type="RefSeq" id="WP_014288943.1">
    <property type="nucleotide sequence ID" value="NC_016645.1"/>
</dbReference>
<dbReference type="BioCyc" id="PSP1104324:GJSN-1672-MONOMER"/>
<dbReference type="GO" id="GO:0004066">
    <property type="term" value="F:asparagine synthase (glutamine-hydrolyzing) activity"/>
    <property type="evidence" value="ECO:0007669"/>
    <property type="project" value="InterPro"/>
</dbReference>
<protein>
    <submittedName>
        <fullName evidence="1">Asparagine synthase</fullName>
    </submittedName>
</protein>
<organism evidence="1 2">
    <name type="scientific">Pyrobaculum ferrireducens</name>
    <dbReference type="NCBI Taxonomy" id="1104324"/>
    <lineage>
        <taxon>Archaea</taxon>
        <taxon>Thermoproteota</taxon>
        <taxon>Thermoprotei</taxon>
        <taxon>Thermoproteales</taxon>
        <taxon>Thermoproteaceae</taxon>
        <taxon>Pyrobaculum</taxon>
    </lineage>
</organism>
<dbReference type="GO" id="GO:0006529">
    <property type="term" value="P:asparagine biosynthetic process"/>
    <property type="evidence" value="ECO:0007669"/>
    <property type="project" value="InterPro"/>
</dbReference>
<dbReference type="STRING" id="1104324.P186_1703"/>
<dbReference type="InterPro" id="IPR014729">
    <property type="entry name" value="Rossmann-like_a/b/a_fold"/>
</dbReference>